<reference evidence="3" key="1">
    <citation type="submission" date="2022-09" db="EMBL/GenBank/DDBJ databases">
        <authorList>
            <person name="Yuan C."/>
            <person name="Ke Z."/>
        </authorList>
    </citation>
    <scope>NUCLEOTIDE SEQUENCE</scope>
    <source>
        <strain evidence="3">LB-8</strain>
    </source>
</reference>
<dbReference type="RefSeq" id="WP_279294977.1">
    <property type="nucleotide sequence ID" value="NZ_JAOTIF010000001.1"/>
</dbReference>
<keyword evidence="1" id="KW-1133">Transmembrane helix</keyword>
<evidence type="ECO:0000256" key="1">
    <source>
        <dbReference type="SAM" id="Phobius"/>
    </source>
</evidence>
<dbReference type="Gene3D" id="3.40.50.1820">
    <property type="entry name" value="alpha/beta hydrolase"/>
    <property type="match status" value="1"/>
</dbReference>
<sequence length="266" mass="31019">MNNMLFKFIIIPLLFYIVLCGVLFLIQERLIFFPEKLPMDYTFHFDQPFEEIRIKTEDQKLLHGILFQADTSKGLIFYLHGNAGSLRSWGEVAKTYTELNYDVFILDYRGYGKSEGSITSQKKLHQDVLIAYNEMKKRYPEGKIIVLGYSIGTGMASKLASTNYPRLLILQAPFYSLADMMKHYYPIIPGFILKYKLETNKYIKECKMPIVLIHGKQDEIIYYNSSVKLRELIKTTDTLITINRQGHNGMTDHPEYLKNIRKILSN</sequence>
<keyword evidence="1" id="KW-0472">Membrane</keyword>
<dbReference type="InterPro" id="IPR022742">
    <property type="entry name" value="Hydrolase_4"/>
</dbReference>
<keyword evidence="1" id="KW-0812">Transmembrane</keyword>
<evidence type="ECO:0000313" key="3">
    <source>
        <dbReference type="EMBL" id="MCU7547530.1"/>
    </source>
</evidence>
<protein>
    <submittedName>
        <fullName evidence="3">Lysophospholipase</fullName>
    </submittedName>
</protein>
<dbReference type="EMBL" id="JAOTIF010000001">
    <property type="protein sequence ID" value="MCU7547530.1"/>
    <property type="molecule type" value="Genomic_DNA"/>
</dbReference>
<dbReference type="InterPro" id="IPR029058">
    <property type="entry name" value="AB_hydrolase_fold"/>
</dbReference>
<reference evidence="3" key="2">
    <citation type="submission" date="2023-04" db="EMBL/GenBank/DDBJ databases">
        <title>Paracnuella aquatica gen. nov., sp. nov., a member of the family Chitinophagaceae isolated from a hot spring.</title>
        <authorList>
            <person name="Wang C."/>
        </authorList>
    </citation>
    <scope>NUCLEOTIDE SEQUENCE</scope>
    <source>
        <strain evidence="3">LB-8</strain>
    </source>
</reference>
<accession>A0A9X2XS05</accession>
<proteinExistence type="predicted"/>
<dbReference type="SUPFAM" id="SSF53474">
    <property type="entry name" value="alpha/beta-Hydrolases"/>
    <property type="match status" value="1"/>
</dbReference>
<dbReference type="AlphaFoldDB" id="A0A9X2XS05"/>
<keyword evidence="4" id="KW-1185">Reference proteome</keyword>
<gene>
    <name evidence="3" type="ORF">OCK74_00315</name>
</gene>
<organism evidence="3 4">
    <name type="scientific">Paraflavisolibacter caeni</name>
    <dbReference type="NCBI Taxonomy" id="2982496"/>
    <lineage>
        <taxon>Bacteria</taxon>
        <taxon>Pseudomonadati</taxon>
        <taxon>Bacteroidota</taxon>
        <taxon>Chitinophagia</taxon>
        <taxon>Chitinophagales</taxon>
        <taxon>Chitinophagaceae</taxon>
        <taxon>Paraflavisolibacter</taxon>
    </lineage>
</organism>
<comment type="caution">
    <text evidence="3">The sequence shown here is derived from an EMBL/GenBank/DDBJ whole genome shotgun (WGS) entry which is preliminary data.</text>
</comment>
<evidence type="ECO:0000313" key="4">
    <source>
        <dbReference type="Proteomes" id="UP001155483"/>
    </source>
</evidence>
<name>A0A9X2XS05_9BACT</name>
<dbReference type="Proteomes" id="UP001155483">
    <property type="component" value="Unassembled WGS sequence"/>
</dbReference>
<dbReference type="PANTHER" id="PTHR12277">
    <property type="entry name" value="ALPHA/BETA HYDROLASE DOMAIN-CONTAINING PROTEIN"/>
    <property type="match status" value="1"/>
</dbReference>
<evidence type="ECO:0000259" key="2">
    <source>
        <dbReference type="Pfam" id="PF12146"/>
    </source>
</evidence>
<dbReference type="Pfam" id="PF12146">
    <property type="entry name" value="Hydrolase_4"/>
    <property type="match status" value="1"/>
</dbReference>
<feature type="domain" description="Serine aminopeptidase S33" evidence="2">
    <location>
        <begin position="72"/>
        <end position="184"/>
    </location>
</feature>
<dbReference type="PANTHER" id="PTHR12277:SF81">
    <property type="entry name" value="PROTEIN ABHD13"/>
    <property type="match status" value="1"/>
</dbReference>
<feature type="transmembrane region" description="Helical" evidence="1">
    <location>
        <begin position="6"/>
        <end position="26"/>
    </location>
</feature>